<keyword evidence="2" id="KW-1133">Transmembrane helix</keyword>
<dbReference type="EMBL" id="CP063079">
    <property type="protein sequence ID" value="QOQ89118.1"/>
    <property type="molecule type" value="Genomic_DNA"/>
</dbReference>
<dbReference type="Pfam" id="PF05860">
    <property type="entry name" value="TPS"/>
    <property type="match status" value="1"/>
</dbReference>
<dbReference type="InterPro" id="IPR011050">
    <property type="entry name" value="Pectin_lyase_fold/virulence"/>
</dbReference>
<proteinExistence type="predicted"/>
<name>A0ABX6TT53_9BACT</name>
<dbReference type="InterPro" id="IPR012334">
    <property type="entry name" value="Pectin_lyas_fold"/>
</dbReference>
<feature type="transmembrane region" description="Helical" evidence="2">
    <location>
        <begin position="21"/>
        <end position="39"/>
    </location>
</feature>
<dbReference type="Gene3D" id="2.160.20.10">
    <property type="entry name" value="Single-stranded right-handed beta-helix, Pectin lyase-like"/>
    <property type="match status" value="1"/>
</dbReference>
<dbReference type="InterPro" id="IPR008638">
    <property type="entry name" value="FhaB/CdiA-like_TPS"/>
</dbReference>
<dbReference type="Proteomes" id="UP000595070">
    <property type="component" value="Chromosome"/>
</dbReference>
<protein>
    <submittedName>
        <fullName evidence="4">Filamentous hemagglutinin N-terminal domain-containing protein</fullName>
    </submittedName>
</protein>
<keyword evidence="2" id="KW-0472">Membrane</keyword>
<sequence length="1164" mass="127543">MGGGESNNFDLTPSKKLTNHILLSSIVASLLFSPLAAISPNALPSGGKFTHGTSGTITKPNNTTMNIHGNKINSVIQWGGGFNIGNKAQVNFEGSGKNYLNIAHGTNKSTIAGILNAKDNNVFLINPNGVIITKTGNINANRFVASTSSMSNEDMNKFANLSQEQGNSFSPVFKPQKAGSVVNMGNINANDVLLIGNKVDIQGGKVGNKNSTTHLVGNDLVLNPSSFAENKTNNITALNSVELSASMSAFEDGEYKFVGGDSFTLTNYTDNNNKLTENKVQKIDFKQYLTIDSVGEWVIFANAWNNNKGDTRKVKEFRLINNIDFNNDFKPEYMVGYVFYDSSKKAYDWSSAFTSTFNGNGYTLSNIKLDTSSYSSTNKHKDHYVGIFSGVGNGGVVKNLKVENIATKGQRATGTIAGASDGGSFYDISMKNIKEVYATNNYAGGFIGLIRGANVGNYERISIDGIEKVYANGYSVVGAGAFTGSLSAGIFKDISINNVGIIYGTASGGFAGMAGQAGSLAPNVEKMIFENIKLTDYDAIGGNWTWTGGFIANFWGHKTKEVLFKNILLDDIRKITAEQAVGGFIARSDNGKYENITLNNIGEISATRGHDSSGGFIGIIENGEFKNIKLNDIDLIKFVGNQYYGLFAGEISKGKYENISISNVKNIDIKNSRFGLFAGMIGKSYTPGNSNFKSIIIHDISNIKYDGYTSGGYGDPYYGYMGVFAIDAKNATLENIFISLKGLTISNDYRDDLRFQTAFIYNNESNTAFSDNNVIFKNVNVYYDKDLFSAYDKVDSGKYQNNVNFLQNQYDNFIASAQTATGLQYDKTSNSFQTTTDFKLTDPIFTTIGEGGNNPNEVKLDENDLLQEMIKKEIIANITNGKYKLHISDLLKMLEDKANYSNMGEEQKVEFVAKYFLSGDKTKALEVVQSLDFLLAYEKNGLSTASNDKFKGNGFSTKESILKQVNNTTKNIKDKINQLNDELKSLANESKGFLKDLIAKQNELDVVIKAYNKYVVLINKGLAHKNDPEFVILKNKIDTLMKDSQDLAILINTKQNELSTWQNKNNTENFKVIGAFANVVLNTNPKLDQIKGDGGEGEDPNKPELPEIDLEFEQTASLNLIGDESLEEEEEEHEIEEAAITQRARTCIVSDNFKTMNPCVVGGY</sequence>
<keyword evidence="2" id="KW-0812">Transmembrane</keyword>
<keyword evidence="5" id="KW-1185">Reference proteome</keyword>
<dbReference type="SUPFAM" id="SSF51126">
    <property type="entry name" value="Pectin lyase-like"/>
    <property type="match status" value="1"/>
</dbReference>
<feature type="domain" description="Filamentous haemagglutinin FhaB/tRNA nuclease CdiA-like TPS" evidence="3">
    <location>
        <begin position="40"/>
        <end position="154"/>
    </location>
</feature>
<evidence type="ECO:0000313" key="5">
    <source>
        <dbReference type="Proteomes" id="UP000595070"/>
    </source>
</evidence>
<reference evidence="4 5" key="1">
    <citation type="submission" date="2020-10" db="EMBL/GenBank/DDBJ databases">
        <title>Campylobacter and Helicobacter PacBio genomes.</title>
        <authorList>
            <person name="Lane C."/>
        </authorList>
    </citation>
    <scope>NUCLEOTIDE SEQUENCE [LARGE SCALE GENOMIC DNA]</scope>
    <source>
        <strain evidence="4 5">2016D-0074</strain>
    </source>
</reference>
<evidence type="ECO:0000256" key="1">
    <source>
        <dbReference type="SAM" id="Coils"/>
    </source>
</evidence>
<gene>
    <name evidence="4" type="ORF">IMC75_01170</name>
</gene>
<feature type="coiled-coil region" evidence="1">
    <location>
        <begin position="962"/>
        <end position="996"/>
    </location>
</feature>
<dbReference type="RefSeq" id="WP_197556453.1">
    <property type="nucleotide sequence ID" value="NZ_CP063079.1"/>
</dbReference>
<accession>A0ABX6TT53</accession>
<keyword evidence="1" id="KW-0175">Coiled coil</keyword>
<organism evidence="4 5">
    <name type="scientific">Campylobacter peloridis</name>
    <dbReference type="NCBI Taxonomy" id="488546"/>
    <lineage>
        <taxon>Bacteria</taxon>
        <taxon>Pseudomonadati</taxon>
        <taxon>Campylobacterota</taxon>
        <taxon>Epsilonproteobacteria</taxon>
        <taxon>Campylobacterales</taxon>
        <taxon>Campylobacteraceae</taxon>
        <taxon>Campylobacter</taxon>
    </lineage>
</organism>
<dbReference type="NCBIfam" id="TIGR01901">
    <property type="entry name" value="adhes_NPXG"/>
    <property type="match status" value="1"/>
</dbReference>
<evidence type="ECO:0000313" key="4">
    <source>
        <dbReference type="EMBL" id="QOQ89118.1"/>
    </source>
</evidence>
<evidence type="ECO:0000259" key="3">
    <source>
        <dbReference type="SMART" id="SM00912"/>
    </source>
</evidence>
<dbReference type="SMART" id="SM00912">
    <property type="entry name" value="Haemagg_act"/>
    <property type="match status" value="1"/>
</dbReference>
<evidence type="ECO:0000256" key="2">
    <source>
        <dbReference type="SAM" id="Phobius"/>
    </source>
</evidence>